<dbReference type="SUPFAM" id="SSF55961">
    <property type="entry name" value="Bet v1-like"/>
    <property type="match status" value="1"/>
</dbReference>
<gene>
    <name evidence="2" type="ORF">PU560_15600</name>
</gene>
<feature type="domain" description="DUF1990" evidence="1">
    <location>
        <begin position="2"/>
        <end position="157"/>
    </location>
</feature>
<organism evidence="2 3">
    <name type="scientific">Georgenia halotolerans</name>
    <dbReference type="NCBI Taxonomy" id="3028317"/>
    <lineage>
        <taxon>Bacteria</taxon>
        <taxon>Bacillati</taxon>
        <taxon>Actinomycetota</taxon>
        <taxon>Actinomycetes</taxon>
        <taxon>Micrococcales</taxon>
        <taxon>Bogoriellaceae</taxon>
        <taxon>Georgenia</taxon>
    </lineage>
</organism>
<dbReference type="PIRSF" id="PIRSF010260">
    <property type="entry name" value="UCP010260"/>
    <property type="match status" value="1"/>
</dbReference>
<dbReference type="InterPro" id="IPR014457">
    <property type="entry name" value="UCP010260"/>
</dbReference>
<dbReference type="Pfam" id="PF09348">
    <property type="entry name" value="DUF1990"/>
    <property type="match status" value="1"/>
</dbReference>
<name>A0ABT5U397_9MICO</name>
<protein>
    <submittedName>
        <fullName evidence="2">DUF1990 domain-containing protein</fullName>
    </submittedName>
</protein>
<keyword evidence="3" id="KW-1185">Reference proteome</keyword>
<dbReference type="PANTHER" id="PTHR34202">
    <property type="entry name" value="UPF0548 PROTEIN"/>
    <property type="match status" value="1"/>
</dbReference>
<reference evidence="2" key="1">
    <citation type="submission" date="2023-02" db="EMBL/GenBank/DDBJ databases">
        <title>Georgenia sp.10Sc9-8, isolated from a soil sample collected from the Taklamakan desert.</title>
        <authorList>
            <person name="Liu S."/>
        </authorList>
    </citation>
    <scope>NUCLEOTIDE SEQUENCE</scope>
    <source>
        <strain evidence="2">10Sc9-8</strain>
    </source>
</reference>
<dbReference type="InterPro" id="IPR018960">
    <property type="entry name" value="DUF1990"/>
</dbReference>
<sequence length="158" mass="17570">MSYPEVGATATQLPDGYQHLVTDRVVGRGDEAFRQAAGKLLRWDVHREAGVAVRATTPVAEPGSRVVLRWGTRLVGLSAPCEVVDVVDEPRRRGFAYGTLEGHPVQGEERFVVQLHEDGTVRMSVTAFSRPAVWWSRAAGPIVRRAQQRIARRYLRAL</sequence>
<evidence type="ECO:0000259" key="1">
    <source>
        <dbReference type="Pfam" id="PF09348"/>
    </source>
</evidence>
<dbReference type="PANTHER" id="PTHR34202:SF1">
    <property type="entry name" value="UPF0548 PROTEIN"/>
    <property type="match status" value="1"/>
</dbReference>
<evidence type="ECO:0000313" key="2">
    <source>
        <dbReference type="EMBL" id="MDD9207880.1"/>
    </source>
</evidence>
<evidence type="ECO:0000313" key="3">
    <source>
        <dbReference type="Proteomes" id="UP001165561"/>
    </source>
</evidence>
<comment type="caution">
    <text evidence="2">The sequence shown here is derived from an EMBL/GenBank/DDBJ whole genome shotgun (WGS) entry which is preliminary data.</text>
</comment>
<dbReference type="Proteomes" id="UP001165561">
    <property type="component" value="Unassembled WGS sequence"/>
</dbReference>
<dbReference type="EMBL" id="JARACI010001166">
    <property type="protein sequence ID" value="MDD9207880.1"/>
    <property type="molecule type" value="Genomic_DNA"/>
</dbReference>
<accession>A0ABT5U397</accession>
<proteinExistence type="predicted"/>